<reference evidence="6" key="2">
    <citation type="submission" date="2025-05" db="UniProtKB">
        <authorList>
            <consortium name="EnsemblMetazoa"/>
        </authorList>
    </citation>
    <scope>IDENTIFICATION</scope>
    <source>
        <strain evidence="6">Foshan</strain>
    </source>
</reference>
<keyword evidence="7" id="KW-1185">Reference proteome</keyword>
<protein>
    <recommendedName>
        <fullName evidence="5">Aegyptin/gSG7 salivary protein-like four-helix bundle domain-containing protein</fullName>
    </recommendedName>
</protein>
<feature type="signal peptide" evidence="4">
    <location>
        <begin position="1"/>
        <end position="19"/>
    </location>
</feature>
<proteinExistence type="predicted"/>
<feature type="compositionally biased region" description="Acidic residues" evidence="3">
    <location>
        <begin position="53"/>
        <end position="80"/>
    </location>
</feature>
<feature type="chain" id="PRO_5046608247" description="Aegyptin/gSG7 salivary protein-like four-helix bundle domain-containing protein" evidence="4">
    <location>
        <begin position="20"/>
        <end position="271"/>
    </location>
</feature>
<feature type="region of interest" description="Disordered" evidence="3">
    <location>
        <begin position="18"/>
        <end position="155"/>
    </location>
</feature>
<dbReference type="GeneID" id="109416267"/>
<dbReference type="PIRSF" id="PIRSF037682">
    <property type="entry name" value="Salivary_gland_allergen_Aed3"/>
    <property type="match status" value="1"/>
</dbReference>
<comment type="subcellular location">
    <subcellularLocation>
        <location evidence="1">Secreted</location>
    </subcellularLocation>
</comment>
<evidence type="ECO:0000256" key="3">
    <source>
        <dbReference type="SAM" id="MobiDB-lite"/>
    </source>
</evidence>
<evidence type="ECO:0000256" key="2">
    <source>
        <dbReference type="ARBA" id="ARBA00022525"/>
    </source>
</evidence>
<dbReference type="EnsemblMetazoa" id="AALFPA23_008656.R11725">
    <property type="protein sequence ID" value="AALFPA23_008656.P11725"/>
    <property type="gene ID" value="AALFPA23_008656"/>
</dbReference>
<evidence type="ECO:0000259" key="5">
    <source>
        <dbReference type="Pfam" id="PF25001"/>
    </source>
</evidence>
<dbReference type="RefSeq" id="XP_062705847.1">
    <property type="nucleotide sequence ID" value="XM_062849863.1"/>
</dbReference>
<dbReference type="Proteomes" id="UP000069940">
    <property type="component" value="Unassembled WGS sequence"/>
</dbReference>
<evidence type="ECO:0000256" key="4">
    <source>
        <dbReference type="SAM" id="SignalP"/>
    </source>
</evidence>
<dbReference type="Pfam" id="PF25001">
    <property type="entry name" value="Aegyptin_C"/>
    <property type="match status" value="1"/>
</dbReference>
<keyword evidence="2" id="KW-0964">Secreted</keyword>
<name>A0ABM1YFC3_AEDAL</name>
<feature type="compositionally biased region" description="Acidic residues" evidence="3">
    <location>
        <begin position="26"/>
        <end position="45"/>
    </location>
</feature>
<feature type="domain" description="Aegyptin/gSG7 salivary protein-like four-helix bundle" evidence="5">
    <location>
        <begin position="151"/>
        <end position="266"/>
    </location>
</feature>
<evidence type="ECO:0000313" key="6">
    <source>
        <dbReference type="EnsemblMetazoa" id="AALFPA23_008656.P11725"/>
    </source>
</evidence>
<keyword evidence="4" id="KW-0732">Signal</keyword>
<reference evidence="7" key="1">
    <citation type="journal article" date="2015" name="Proc. Natl. Acad. Sci. U.S.A.">
        <title>Genome sequence of the Asian Tiger mosquito, Aedes albopictus, reveals insights into its biology, genetics, and evolution.</title>
        <authorList>
            <person name="Chen X.G."/>
            <person name="Jiang X."/>
            <person name="Gu J."/>
            <person name="Xu M."/>
            <person name="Wu Y."/>
            <person name="Deng Y."/>
            <person name="Zhang C."/>
            <person name="Bonizzoni M."/>
            <person name="Dermauw W."/>
            <person name="Vontas J."/>
            <person name="Armbruster P."/>
            <person name="Huang X."/>
            <person name="Yang Y."/>
            <person name="Zhang H."/>
            <person name="He W."/>
            <person name="Peng H."/>
            <person name="Liu Y."/>
            <person name="Wu K."/>
            <person name="Chen J."/>
            <person name="Lirakis M."/>
            <person name="Topalis P."/>
            <person name="Van Leeuwen T."/>
            <person name="Hall A.B."/>
            <person name="Jiang X."/>
            <person name="Thorpe C."/>
            <person name="Mueller R.L."/>
            <person name="Sun C."/>
            <person name="Waterhouse R.M."/>
            <person name="Yan G."/>
            <person name="Tu Z.J."/>
            <person name="Fang X."/>
            <person name="James A.A."/>
        </authorList>
    </citation>
    <scope>NUCLEOTIDE SEQUENCE [LARGE SCALE GENOMIC DNA]</scope>
    <source>
        <strain evidence="7">Foshan</strain>
    </source>
</reference>
<dbReference type="InterPro" id="IPR017262">
    <property type="entry name" value="Aegyptin-like"/>
</dbReference>
<evidence type="ECO:0000256" key="1">
    <source>
        <dbReference type="ARBA" id="ARBA00004613"/>
    </source>
</evidence>
<accession>A0ABM1YFC3</accession>
<dbReference type="InterPro" id="IPR056799">
    <property type="entry name" value="ALL3/gSG7_salivary-like_helix"/>
</dbReference>
<evidence type="ECO:0000313" key="7">
    <source>
        <dbReference type="Proteomes" id="UP000069940"/>
    </source>
</evidence>
<feature type="compositionally biased region" description="Gly residues" evidence="3">
    <location>
        <begin position="141"/>
        <end position="151"/>
    </location>
</feature>
<feature type="compositionally biased region" description="Acidic residues" evidence="3">
    <location>
        <begin position="89"/>
        <end position="126"/>
    </location>
</feature>
<sequence length="271" mass="28337">MKPLVKLFMVFCLIGIVLSRPRPEGEEGEGEEESPDDASGDETEGGEEKTDDGASEDGGEEEGKADEEDGGENADGEDAGGENAGGENADGENTDGENTDGENTDGENADGEDAEGSKDEGDDSEGDGGKEESTGGDEGGDNAGGGEGGGENDPVNTYHKVVAILDKDTKVDNIQSEYLRSALNNDLQSEVRNPVVEAISRLGSFSKIEGCFKSMGSDVKKVIDEEQKAFKDCMTKKKSEYECSEDSFASAKGKLSPITSKIKSCVSSKGQ</sequence>
<organism evidence="6 7">
    <name type="scientific">Aedes albopictus</name>
    <name type="common">Asian tiger mosquito</name>
    <name type="synonym">Stegomyia albopicta</name>
    <dbReference type="NCBI Taxonomy" id="7160"/>
    <lineage>
        <taxon>Eukaryota</taxon>
        <taxon>Metazoa</taxon>
        <taxon>Ecdysozoa</taxon>
        <taxon>Arthropoda</taxon>
        <taxon>Hexapoda</taxon>
        <taxon>Insecta</taxon>
        <taxon>Pterygota</taxon>
        <taxon>Neoptera</taxon>
        <taxon>Endopterygota</taxon>
        <taxon>Diptera</taxon>
        <taxon>Nematocera</taxon>
        <taxon>Culicoidea</taxon>
        <taxon>Culicidae</taxon>
        <taxon>Culicinae</taxon>
        <taxon>Aedini</taxon>
        <taxon>Aedes</taxon>
        <taxon>Stegomyia</taxon>
    </lineage>
</organism>